<dbReference type="PROSITE" id="PS50137">
    <property type="entry name" value="DS_RBD"/>
    <property type="match status" value="1"/>
</dbReference>
<evidence type="ECO:0000259" key="5">
    <source>
        <dbReference type="PROSITE" id="PS50142"/>
    </source>
</evidence>
<dbReference type="InterPro" id="IPR036389">
    <property type="entry name" value="RNase_III_sf"/>
</dbReference>
<accession>A0A8S0W0Y9</accession>
<protein>
    <recommendedName>
        <fullName evidence="8">DRBM domain-containing protein</fullName>
    </recommendedName>
</protein>
<evidence type="ECO:0000313" key="6">
    <source>
        <dbReference type="EMBL" id="CAA7265885.1"/>
    </source>
</evidence>
<reference evidence="6 7" key="1">
    <citation type="submission" date="2020-01" db="EMBL/GenBank/DDBJ databases">
        <authorList>
            <person name="Gupta K D."/>
        </authorList>
    </citation>
    <scope>NUCLEOTIDE SEQUENCE [LARGE SCALE GENOMIC DNA]</scope>
</reference>
<dbReference type="CDD" id="cd10845">
    <property type="entry name" value="DSRM_RNAse_III_family"/>
    <property type="match status" value="1"/>
</dbReference>
<evidence type="ECO:0000256" key="3">
    <source>
        <dbReference type="SAM" id="MobiDB-lite"/>
    </source>
</evidence>
<dbReference type="SUPFAM" id="SSF69065">
    <property type="entry name" value="RNase III domain-like"/>
    <property type="match status" value="1"/>
</dbReference>
<dbReference type="SUPFAM" id="SSF54768">
    <property type="entry name" value="dsRNA-binding domain-like"/>
    <property type="match status" value="1"/>
</dbReference>
<dbReference type="InterPro" id="IPR000999">
    <property type="entry name" value="RNase_III_dom"/>
</dbReference>
<dbReference type="InterPro" id="IPR014720">
    <property type="entry name" value="dsRBD_dom"/>
</dbReference>
<dbReference type="AlphaFoldDB" id="A0A8S0W0Y9"/>
<dbReference type="GO" id="GO:0004525">
    <property type="term" value="F:ribonuclease III activity"/>
    <property type="evidence" value="ECO:0007669"/>
    <property type="project" value="InterPro"/>
</dbReference>
<feature type="domain" description="RNase III" evidence="5">
    <location>
        <begin position="8"/>
        <end position="99"/>
    </location>
</feature>
<feature type="compositionally biased region" description="Polar residues" evidence="3">
    <location>
        <begin position="119"/>
        <end position="135"/>
    </location>
</feature>
<dbReference type="Gene3D" id="3.30.160.20">
    <property type="match status" value="1"/>
</dbReference>
<dbReference type="SMART" id="SM00358">
    <property type="entry name" value="DSRM"/>
    <property type="match status" value="1"/>
</dbReference>
<keyword evidence="7" id="KW-1185">Reference proteome</keyword>
<dbReference type="EMBL" id="CACVBS010000051">
    <property type="protein sequence ID" value="CAA7265885.1"/>
    <property type="molecule type" value="Genomic_DNA"/>
</dbReference>
<keyword evidence="1 2" id="KW-0694">RNA-binding</keyword>
<sequence length="244" mass="26490">MSLPPLPRIDGDIDLMLAVYTHKSLNMASHANHTWGDTDRLAELGAKVVDLVVTFHFFAQQPLISTDEIRVQRETATSDVQIDTWLRQYGLKEKLRVAPTDVEILNDPKTNSPHMFNAFSPTQNYSPHSMTQSPPSMHASPSMGSFGGPPPAPPGSPPPLPTSPPTMSSAYSLVTLALVNQTAAQRGIQVSYPAEQAGPPHQPTWSVKCCMNGQERGRGQGKSQKIAKEEAARKAWAAMGWGPT</sequence>
<evidence type="ECO:0000259" key="4">
    <source>
        <dbReference type="PROSITE" id="PS50137"/>
    </source>
</evidence>
<name>A0A8S0W0Y9_CYCAE</name>
<dbReference type="GO" id="GO:0006396">
    <property type="term" value="P:RNA processing"/>
    <property type="evidence" value="ECO:0007669"/>
    <property type="project" value="InterPro"/>
</dbReference>
<evidence type="ECO:0008006" key="8">
    <source>
        <dbReference type="Google" id="ProtNLM"/>
    </source>
</evidence>
<feature type="compositionally biased region" description="Pro residues" evidence="3">
    <location>
        <begin position="148"/>
        <end position="164"/>
    </location>
</feature>
<dbReference type="Proteomes" id="UP000467700">
    <property type="component" value="Unassembled WGS sequence"/>
</dbReference>
<comment type="caution">
    <text evidence="6">The sequence shown here is derived from an EMBL/GenBank/DDBJ whole genome shotgun (WGS) entry which is preliminary data.</text>
</comment>
<organism evidence="6 7">
    <name type="scientific">Cyclocybe aegerita</name>
    <name type="common">Black poplar mushroom</name>
    <name type="synonym">Agrocybe aegerita</name>
    <dbReference type="NCBI Taxonomy" id="1973307"/>
    <lineage>
        <taxon>Eukaryota</taxon>
        <taxon>Fungi</taxon>
        <taxon>Dikarya</taxon>
        <taxon>Basidiomycota</taxon>
        <taxon>Agaricomycotina</taxon>
        <taxon>Agaricomycetes</taxon>
        <taxon>Agaricomycetidae</taxon>
        <taxon>Agaricales</taxon>
        <taxon>Agaricineae</taxon>
        <taxon>Bolbitiaceae</taxon>
        <taxon>Cyclocybe</taxon>
    </lineage>
</organism>
<dbReference type="Gene3D" id="1.10.1520.10">
    <property type="entry name" value="Ribonuclease III domain"/>
    <property type="match status" value="1"/>
</dbReference>
<dbReference type="GO" id="GO:0003723">
    <property type="term" value="F:RNA binding"/>
    <property type="evidence" value="ECO:0007669"/>
    <property type="project" value="UniProtKB-UniRule"/>
</dbReference>
<dbReference type="OrthoDB" id="3353871at2759"/>
<proteinExistence type="predicted"/>
<dbReference type="PROSITE" id="PS50142">
    <property type="entry name" value="RNASE_3_2"/>
    <property type="match status" value="1"/>
</dbReference>
<evidence type="ECO:0000256" key="1">
    <source>
        <dbReference type="ARBA" id="ARBA00022884"/>
    </source>
</evidence>
<feature type="domain" description="DRBM" evidence="4">
    <location>
        <begin position="174"/>
        <end position="241"/>
    </location>
</feature>
<evidence type="ECO:0000256" key="2">
    <source>
        <dbReference type="PROSITE-ProRule" id="PRU00266"/>
    </source>
</evidence>
<feature type="region of interest" description="Disordered" evidence="3">
    <location>
        <begin position="119"/>
        <end position="167"/>
    </location>
</feature>
<dbReference type="Pfam" id="PF00035">
    <property type="entry name" value="dsrm"/>
    <property type="match status" value="1"/>
</dbReference>
<gene>
    <name evidence="6" type="ORF">AAE3_LOCUS8121</name>
</gene>
<evidence type="ECO:0000313" key="7">
    <source>
        <dbReference type="Proteomes" id="UP000467700"/>
    </source>
</evidence>